<dbReference type="PANTHER" id="PTHR47331">
    <property type="entry name" value="PHD-TYPE DOMAIN-CONTAINING PROTEIN"/>
    <property type="match status" value="1"/>
</dbReference>
<dbReference type="EMBL" id="BMAV01024276">
    <property type="protein sequence ID" value="GFS31870.1"/>
    <property type="molecule type" value="Genomic_DNA"/>
</dbReference>
<proteinExistence type="predicted"/>
<gene>
    <name evidence="1" type="primary">AVEN_66594_1</name>
    <name evidence="1" type="ORF">TNIN_260501</name>
</gene>
<name>A0A8X6I5N7_9ARAC</name>
<evidence type="ECO:0000313" key="2">
    <source>
        <dbReference type="Proteomes" id="UP000886998"/>
    </source>
</evidence>
<dbReference type="Pfam" id="PF05380">
    <property type="entry name" value="Peptidase_A17"/>
    <property type="match status" value="1"/>
</dbReference>
<reference evidence="1" key="1">
    <citation type="submission" date="2020-08" db="EMBL/GenBank/DDBJ databases">
        <title>Multicomponent nature underlies the extraordinary mechanical properties of spider dragline silk.</title>
        <authorList>
            <person name="Kono N."/>
            <person name="Nakamura H."/>
            <person name="Mori M."/>
            <person name="Yoshida Y."/>
            <person name="Ohtoshi R."/>
            <person name="Malay A.D."/>
            <person name="Moran D.A.P."/>
            <person name="Tomita M."/>
            <person name="Numata K."/>
            <person name="Arakawa K."/>
        </authorList>
    </citation>
    <scope>NUCLEOTIDE SEQUENCE</scope>
</reference>
<protein>
    <submittedName>
        <fullName evidence="1">DUF5641 domain-containing protein</fullName>
    </submittedName>
</protein>
<keyword evidence="2" id="KW-1185">Reference proteome</keyword>
<sequence length="239" mass="27521">MTDILNKNIRALKLLGFERNNLSDLLLLNIILKKIDRETRKQFEQSIDSHQIPELDTFIMFLEKRSQTIDSINRSAPIVHKQKQCRNTPKILNSIPKEEQSWDFYCQSSDQTIKTLGIIWSPQFDYFSFKTALNCHESYTKREVLSIIARLFDPLGFLGQILTKAKLILQKLWVLKLEWDEPLSNSIAKEWNNFVSTLPVIQNIHVPRLVIGKGRISIHGFSDASTAAYGAVLYAQSIS</sequence>
<evidence type="ECO:0000313" key="1">
    <source>
        <dbReference type="EMBL" id="GFS31870.1"/>
    </source>
</evidence>
<dbReference type="Proteomes" id="UP000886998">
    <property type="component" value="Unassembled WGS sequence"/>
</dbReference>
<accession>A0A8X6I5N7</accession>
<organism evidence="1 2">
    <name type="scientific">Trichonephila inaurata madagascariensis</name>
    <dbReference type="NCBI Taxonomy" id="2747483"/>
    <lineage>
        <taxon>Eukaryota</taxon>
        <taxon>Metazoa</taxon>
        <taxon>Ecdysozoa</taxon>
        <taxon>Arthropoda</taxon>
        <taxon>Chelicerata</taxon>
        <taxon>Arachnida</taxon>
        <taxon>Araneae</taxon>
        <taxon>Araneomorphae</taxon>
        <taxon>Entelegynae</taxon>
        <taxon>Araneoidea</taxon>
        <taxon>Nephilidae</taxon>
        <taxon>Trichonephila</taxon>
        <taxon>Trichonephila inaurata</taxon>
    </lineage>
</organism>
<dbReference type="InterPro" id="IPR008042">
    <property type="entry name" value="Retrotrans_Pao"/>
</dbReference>
<dbReference type="AlphaFoldDB" id="A0A8X6I5N7"/>
<dbReference type="OrthoDB" id="6436866at2759"/>
<comment type="caution">
    <text evidence="1">The sequence shown here is derived from an EMBL/GenBank/DDBJ whole genome shotgun (WGS) entry which is preliminary data.</text>
</comment>